<organism evidence="2">
    <name type="scientific">uncultured Thermoleophilia bacterium</name>
    <dbReference type="NCBI Taxonomy" id="1497501"/>
    <lineage>
        <taxon>Bacteria</taxon>
        <taxon>Bacillati</taxon>
        <taxon>Actinomycetota</taxon>
        <taxon>Thermoleophilia</taxon>
        <taxon>environmental samples</taxon>
    </lineage>
</organism>
<evidence type="ECO:0008006" key="3">
    <source>
        <dbReference type="Google" id="ProtNLM"/>
    </source>
</evidence>
<dbReference type="AlphaFoldDB" id="A0A6J4TS87"/>
<gene>
    <name evidence="2" type="ORF">AVDCRST_MAG79-941</name>
</gene>
<name>A0A6J4TS87_9ACTN</name>
<feature type="signal peptide" evidence="1">
    <location>
        <begin position="1"/>
        <end position="24"/>
    </location>
</feature>
<dbReference type="EMBL" id="CADCWC010000165">
    <property type="protein sequence ID" value="CAA9531245.1"/>
    <property type="molecule type" value="Genomic_DNA"/>
</dbReference>
<evidence type="ECO:0000256" key="1">
    <source>
        <dbReference type="SAM" id="SignalP"/>
    </source>
</evidence>
<feature type="chain" id="PRO_5038533450" description="Lipoprotein" evidence="1">
    <location>
        <begin position="25"/>
        <end position="146"/>
    </location>
</feature>
<dbReference type="GO" id="GO:0043448">
    <property type="term" value="P:alkane catabolic process"/>
    <property type="evidence" value="ECO:0007669"/>
    <property type="project" value="TreeGrafter"/>
</dbReference>
<dbReference type="PANTHER" id="PTHR39335:SF1">
    <property type="entry name" value="BLL4220 PROTEIN"/>
    <property type="match status" value="1"/>
</dbReference>
<dbReference type="PANTHER" id="PTHR39335">
    <property type="entry name" value="BLL4220 PROTEIN"/>
    <property type="match status" value="1"/>
</dbReference>
<keyword evidence="1" id="KW-0732">Signal</keyword>
<dbReference type="InterPro" id="IPR005297">
    <property type="entry name" value="Lipoprotein_repeat"/>
</dbReference>
<reference evidence="2" key="1">
    <citation type="submission" date="2020-02" db="EMBL/GenBank/DDBJ databases">
        <authorList>
            <person name="Meier V. D."/>
        </authorList>
    </citation>
    <scope>NUCLEOTIDE SEQUENCE</scope>
    <source>
        <strain evidence="2">AVDCRST_MAG79</strain>
    </source>
</reference>
<dbReference type="Pfam" id="PF03640">
    <property type="entry name" value="Lipoprotein_15"/>
    <property type="match status" value="2"/>
</dbReference>
<protein>
    <recommendedName>
        <fullName evidence="3">Lipoprotein</fullName>
    </recommendedName>
</protein>
<sequence>MRRRCCLLVAALATFAGLVPPAPAAAAAEPTVQARSSSYGRIVVDRKGLTLYAFTRDGRGRSRCYGACARAWPPLLTEQRPRAGRGVRGALLGTTGRRDGTRQVTYRGRPLYYYVRERRPGQIFCQNVVGFGGTWLLVSPRGAVIR</sequence>
<accession>A0A6J4TS87</accession>
<proteinExistence type="predicted"/>
<evidence type="ECO:0000313" key="2">
    <source>
        <dbReference type="EMBL" id="CAA9531245.1"/>
    </source>
</evidence>